<dbReference type="CDD" id="cd16936">
    <property type="entry name" value="HATPase_RsbW-like"/>
    <property type="match status" value="1"/>
</dbReference>
<keyword evidence="4" id="KW-0067">ATP-binding</keyword>
<gene>
    <name evidence="4" type="ORF">EKE94_17565</name>
</gene>
<dbReference type="InterPro" id="IPR003594">
    <property type="entry name" value="HATPase_dom"/>
</dbReference>
<feature type="region of interest" description="Disordered" evidence="2">
    <location>
        <begin position="1"/>
        <end position="51"/>
    </location>
</feature>
<keyword evidence="1" id="KW-0723">Serine/threonine-protein kinase</keyword>
<dbReference type="PANTHER" id="PTHR35526:SF3">
    <property type="entry name" value="ANTI-SIGMA-F FACTOR RSBW"/>
    <property type="match status" value="1"/>
</dbReference>
<dbReference type="InterPro" id="IPR036890">
    <property type="entry name" value="HATPase_C_sf"/>
</dbReference>
<keyword evidence="4" id="KW-0547">Nucleotide-binding</keyword>
<evidence type="ECO:0000256" key="1">
    <source>
        <dbReference type="ARBA" id="ARBA00022527"/>
    </source>
</evidence>
<evidence type="ECO:0000259" key="3">
    <source>
        <dbReference type="Pfam" id="PF13581"/>
    </source>
</evidence>
<keyword evidence="1" id="KW-0808">Transferase</keyword>
<sequence>MPAPNRRGSPGRVRPDRPTQWGAADPAPGAGADPAQCFAPSPASSAGAEAPGRIRHRFPACPMAVRDLLERAAANPALAHRFDDRAELVLAEALNNVVEHACAHRPDAMIEVTLEWRAAALTCRIVDEGAEMPGGLPGVTDTPRAEDLPEGGFGWCLIHALACDLRYTRARNRNCLEFTIPAAP</sequence>
<name>A0A438ADD5_9RHOB</name>
<accession>A0A438ADD5</accession>
<dbReference type="InterPro" id="IPR050267">
    <property type="entry name" value="Anti-sigma-factor_SerPK"/>
</dbReference>
<dbReference type="AlphaFoldDB" id="A0A438ADD5"/>
<dbReference type="PANTHER" id="PTHR35526">
    <property type="entry name" value="ANTI-SIGMA-F FACTOR RSBW-RELATED"/>
    <property type="match status" value="1"/>
</dbReference>
<protein>
    <submittedName>
        <fullName evidence="4">ATP-binding protein</fullName>
    </submittedName>
</protein>
<organism evidence="4 5">
    <name type="scientific">Mesobaculum littorinae</name>
    <dbReference type="NCBI Taxonomy" id="2486419"/>
    <lineage>
        <taxon>Bacteria</taxon>
        <taxon>Pseudomonadati</taxon>
        <taxon>Pseudomonadota</taxon>
        <taxon>Alphaproteobacteria</taxon>
        <taxon>Rhodobacterales</taxon>
        <taxon>Roseobacteraceae</taxon>
        <taxon>Mesobaculum</taxon>
    </lineage>
</organism>
<dbReference type="Proteomes" id="UP000285908">
    <property type="component" value="Unassembled WGS sequence"/>
</dbReference>
<reference evidence="4 5" key="1">
    <citation type="submission" date="2018-11" db="EMBL/GenBank/DDBJ databases">
        <title>Mesobaculum littorinae gen. nov., sp. nov., isolated from Littorina scabra that represents a novel genus of the order Rhodobacteraceae.</title>
        <authorList>
            <person name="Li F."/>
        </authorList>
    </citation>
    <scope>NUCLEOTIDE SEQUENCE [LARGE SCALE GENOMIC DNA]</scope>
    <source>
        <strain evidence="4 5">M0103</strain>
    </source>
</reference>
<keyword evidence="5" id="KW-1185">Reference proteome</keyword>
<feature type="compositionally biased region" description="Low complexity" evidence="2">
    <location>
        <begin position="22"/>
        <end position="51"/>
    </location>
</feature>
<evidence type="ECO:0000313" key="5">
    <source>
        <dbReference type="Proteomes" id="UP000285908"/>
    </source>
</evidence>
<dbReference type="Pfam" id="PF13581">
    <property type="entry name" value="HATPase_c_2"/>
    <property type="match status" value="1"/>
</dbReference>
<dbReference type="SUPFAM" id="SSF55874">
    <property type="entry name" value="ATPase domain of HSP90 chaperone/DNA topoisomerase II/histidine kinase"/>
    <property type="match status" value="1"/>
</dbReference>
<comment type="caution">
    <text evidence="4">The sequence shown here is derived from an EMBL/GenBank/DDBJ whole genome shotgun (WGS) entry which is preliminary data.</text>
</comment>
<feature type="domain" description="Histidine kinase/HSP90-like ATPase" evidence="3">
    <location>
        <begin position="64"/>
        <end position="179"/>
    </location>
</feature>
<dbReference type="OrthoDB" id="9792240at2"/>
<evidence type="ECO:0000313" key="4">
    <source>
        <dbReference type="EMBL" id="RVV96687.1"/>
    </source>
</evidence>
<dbReference type="Gene3D" id="3.30.565.10">
    <property type="entry name" value="Histidine kinase-like ATPase, C-terminal domain"/>
    <property type="match status" value="1"/>
</dbReference>
<keyword evidence="1" id="KW-0418">Kinase</keyword>
<dbReference type="GO" id="GO:0004674">
    <property type="term" value="F:protein serine/threonine kinase activity"/>
    <property type="evidence" value="ECO:0007669"/>
    <property type="project" value="UniProtKB-KW"/>
</dbReference>
<dbReference type="EMBL" id="RQXX01000009">
    <property type="protein sequence ID" value="RVV96687.1"/>
    <property type="molecule type" value="Genomic_DNA"/>
</dbReference>
<evidence type="ECO:0000256" key="2">
    <source>
        <dbReference type="SAM" id="MobiDB-lite"/>
    </source>
</evidence>
<dbReference type="GO" id="GO:0005524">
    <property type="term" value="F:ATP binding"/>
    <property type="evidence" value="ECO:0007669"/>
    <property type="project" value="UniProtKB-KW"/>
</dbReference>
<proteinExistence type="predicted"/>